<feature type="binding site" evidence="8">
    <location>
        <begin position="41"/>
        <end position="43"/>
    </location>
    <ligand>
        <name>GTP</name>
        <dbReference type="ChEBI" id="CHEBI:37565"/>
    </ligand>
</feature>
<protein>
    <recommendedName>
        <fullName evidence="8 10">Adenylosuccinate synthetase</fullName>
        <shortName evidence="8">AMPSase</shortName>
        <shortName evidence="8">AdSS</shortName>
        <ecNumber evidence="8 10">6.3.4.4</ecNumber>
    </recommendedName>
    <alternativeName>
        <fullName evidence="8">IMP--aspartate ligase</fullName>
    </alternativeName>
</protein>
<accession>A0A497XML8</accession>
<feature type="binding site" evidence="8">
    <location>
        <position position="141"/>
    </location>
    <ligand>
        <name>IMP</name>
        <dbReference type="ChEBI" id="CHEBI:58053"/>
        <note>ligand shared between dimeric partners</note>
    </ligand>
</feature>
<feature type="active site" description="Proton donor" evidence="8">
    <location>
        <position position="42"/>
    </location>
</feature>
<name>A0A497XML8_9AQUI</name>
<organism evidence="11 12">
    <name type="scientific">Hydrogenivirga caldilitoris</name>
    <dbReference type="NCBI Taxonomy" id="246264"/>
    <lineage>
        <taxon>Bacteria</taxon>
        <taxon>Pseudomonadati</taxon>
        <taxon>Aquificota</taxon>
        <taxon>Aquificia</taxon>
        <taxon>Aquificales</taxon>
        <taxon>Aquificaceae</taxon>
        <taxon>Hydrogenivirga</taxon>
    </lineage>
</organism>
<dbReference type="AlphaFoldDB" id="A0A497XML8"/>
<evidence type="ECO:0000256" key="1">
    <source>
        <dbReference type="ARBA" id="ARBA00011738"/>
    </source>
</evidence>
<dbReference type="InterPro" id="IPR042109">
    <property type="entry name" value="Adenylosuccinate_synth_dom1"/>
</dbReference>
<comment type="caution">
    <text evidence="11">The sequence shown here is derived from an EMBL/GenBank/DDBJ whole genome shotgun (WGS) entry which is preliminary data.</text>
</comment>
<keyword evidence="5 8" id="KW-0658">Purine biosynthesis</keyword>
<dbReference type="GO" id="GO:0005525">
    <property type="term" value="F:GTP binding"/>
    <property type="evidence" value="ECO:0007669"/>
    <property type="project" value="UniProtKB-UniRule"/>
</dbReference>
<dbReference type="GO" id="GO:0046040">
    <property type="term" value="P:IMP metabolic process"/>
    <property type="evidence" value="ECO:0007669"/>
    <property type="project" value="TreeGrafter"/>
</dbReference>
<dbReference type="Gene3D" id="1.10.300.10">
    <property type="entry name" value="Adenylosuccinate Synthetase, subunit A, domain 2"/>
    <property type="match status" value="1"/>
</dbReference>
<dbReference type="CDD" id="cd03108">
    <property type="entry name" value="AdSS"/>
    <property type="match status" value="1"/>
</dbReference>
<dbReference type="NCBIfam" id="NF002223">
    <property type="entry name" value="PRK01117.1"/>
    <property type="match status" value="1"/>
</dbReference>
<comment type="similarity">
    <text evidence="8 10">Belongs to the adenylosuccinate synthetase family.</text>
</comment>
<sequence length="433" mass="48573">MERKLVILGAQWGDEGKGKIVDLLSEGYDITVRYQGGSNAGHTVIANGEKFILHLLPTGILHPHVVGVIAQGMVVDLDVLDQELEGLKERGIDYEGRLLISDRAHLVMPYHKLLDRLFEKKGGIGTTLRGIGPAYMFKFGRKGIRLADLDDEKRFYSLIEENVAFVRDICEKVFCENHDLEVELIFERTLERYSKYKEFVTDVCQYLLKTEKTLLFEGAQGTMLDVDIGTYPYVTSSNSSALGLSNGTGLSPKFFSDAYLIGVAKAYTTRVGGGPFPTELKNEEGDKLRDIGGEYGSTTGRPRRCGWLDLVALKYAVELNHFDGLILTKLDVLDSFDEVRVCVAYEYEGDRIETFPASLKVLESAKPVYKTLKGWKRDTKGAKDIKDLPAQAIEYIRFIEDFTGVPVIMLSTGPKREEFIWLKELPQIKVSSL</sequence>
<reference evidence="11 12" key="1">
    <citation type="submission" date="2018-10" db="EMBL/GenBank/DDBJ databases">
        <title>Genomic Encyclopedia of Archaeal and Bacterial Type Strains, Phase II (KMG-II): from individual species to whole genera.</title>
        <authorList>
            <person name="Goeker M."/>
        </authorList>
    </citation>
    <scope>NUCLEOTIDE SEQUENCE [LARGE SCALE GENOMIC DNA]</scope>
    <source>
        <strain evidence="11 12">DSM 16510</strain>
    </source>
</reference>
<evidence type="ECO:0000256" key="9">
    <source>
        <dbReference type="PROSITE-ProRule" id="PRU10134"/>
    </source>
</evidence>
<dbReference type="GO" id="GO:0004019">
    <property type="term" value="F:adenylosuccinate synthase activity"/>
    <property type="evidence" value="ECO:0007669"/>
    <property type="project" value="UniProtKB-UniRule"/>
</dbReference>
<dbReference type="FunFam" id="1.10.300.10:FF:000001">
    <property type="entry name" value="Adenylosuccinate synthetase"/>
    <property type="match status" value="1"/>
</dbReference>
<evidence type="ECO:0000256" key="8">
    <source>
        <dbReference type="HAMAP-Rule" id="MF_00011"/>
    </source>
</evidence>
<dbReference type="NCBIfam" id="TIGR00184">
    <property type="entry name" value="purA"/>
    <property type="match status" value="1"/>
</dbReference>
<feature type="active site" evidence="9">
    <location>
        <position position="138"/>
    </location>
</feature>
<comment type="pathway">
    <text evidence="8 10">Purine metabolism; AMP biosynthesis via de novo pathway; AMP from IMP: step 1/2.</text>
</comment>
<comment type="catalytic activity">
    <reaction evidence="8 10">
        <text>IMP + L-aspartate + GTP = N(6)-(1,2-dicarboxyethyl)-AMP + GDP + phosphate + 2 H(+)</text>
        <dbReference type="Rhea" id="RHEA:15753"/>
        <dbReference type="ChEBI" id="CHEBI:15378"/>
        <dbReference type="ChEBI" id="CHEBI:29991"/>
        <dbReference type="ChEBI" id="CHEBI:37565"/>
        <dbReference type="ChEBI" id="CHEBI:43474"/>
        <dbReference type="ChEBI" id="CHEBI:57567"/>
        <dbReference type="ChEBI" id="CHEBI:58053"/>
        <dbReference type="ChEBI" id="CHEBI:58189"/>
        <dbReference type="EC" id="6.3.4.4"/>
    </reaction>
</comment>
<evidence type="ECO:0000256" key="2">
    <source>
        <dbReference type="ARBA" id="ARBA00022598"/>
    </source>
</evidence>
<keyword evidence="2 8" id="KW-0436">Ligase</keyword>
<feature type="binding site" evidence="8">
    <location>
        <begin position="329"/>
        <end position="331"/>
    </location>
    <ligand>
        <name>GTP</name>
        <dbReference type="ChEBI" id="CHEBI:37565"/>
    </ligand>
</feature>
<dbReference type="PROSITE" id="PS00513">
    <property type="entry name" value="ADENYLOSUCCIN_SYN_2"/>
    <property type="match status" value="1"/>
</dbReference>
<comment type="cofactor">
    <cofactor evidence="8">
        <name>Mg(2+)</name>
        <dbReference type="ChEBI" id="CHEBI:18420"/>
    </cofactor>
    <text evidence="8">Binds 1 Mg(2+) ion per subunit.</text>
</comment>
<feature type="binding site" evidence="8">
    <location>
        <begin position="411"/>
        <end position="413"/>
    </location>
    <ligand>
        <name>GTP</name>
        <dbReference type="ChEBI" id="CHEBI:37565"/>
    </ligand>
</feature>
<comment type="function">
    <text evidence="8">Plays an important role in the de novo pathway of purine nucleotide biosynthesis. Catalyzes the first committed step in the biosynthesis of AMP from IMP.</text>
</comment>
<dbReference type="Gene3D" id="3.40.440.10">
    <property type="entry name" value="Adenylosuccinate Synthetase, subunit A, domain 1"/>
    <property type="match status" value="1"/>
</dbReference>
<keyword evidence="3 8" id="KW-0479">Metal-binding</keyword>
<keyword evidence="12" id="KW-1185">Reference proteome</keyword>
<keyword evidence="8" id="KW-0963">Cytoplasm</keyword>
<dbReference type="InterPro" id="IPR042110">
    <property type="entry name" value="Adenylosuccinate_synth_dom2"/>
</dbReference>
<dbReference type="GO" id="GO:0044208">
    <property type="term" value="P:'de novo' AMP biosynthetic process"/>
    <property type="evidence" value="ECO:0007669"/>
    <property type="project" value="UniProtKB-UniRule"/>
</dbReference>
<feature type="binding site" evidence="8">
    <location>
        <position position="303"/>
    </location>
    <ligand>
        <name>GTP</name>
        <dbReference type="ChEBI" id="CHEBI:37565"/>
    </ligand>
</feature>
<dbReference type="GO" id="GO:0005737">
    <property type="term" value="C:cytoplasm"/>
    <property type="evidence" value="ECO:0007669"/>
    <property type="project" value="UniProtKB-SubCell"/>
</dbReference>
<evidence type="ECO:0000313" key="12">
    <source>
        <dbReference type="Proteomes" id="UP000267841"/>
    </source>
</evidence>
<evidence type="ECO:0000256" key="3">
    <source>
        <dbReference type="ARBA" id="ARBA00022723"/>
    </source>
</evidence>
<feature type="binding site" description="in other chain" evidence="8">
    <location>
        <position position="220"/>
    </location>
    <ligand>
        <name>IMP</name>
        <dbReference type="ChEBI" id="CHEBI:58053"/>
        <note>ligand shared between dimeric partners</note>
    </ligand>
</feature>
<comment type="subunit">
    <text evidence="1 8">Homodimer.</text>
</comment>
<proteinExistence type="inferred from homology"/>
<feature type="binding site" evidence="8">
    <location>
        <begin position="13"/>
        <end position="19"/>
    </location>
    <ligand>
        <name>GTP</name>
        <dbReference type="ChEBI" id="CHEBI:37565"/>
    </ligand>
</feature>
<comment type="subcellular location">
    <subcellularLocation>
        <location evidence="8">Cytoplasm</location>
    </subcellularLocation>
</comment>
<keyword evidence="6 8" id="KW-0460">Magnesium</keyword>
<evidence type="ECO:0000313" key="11">
    <source>
        <dbReference type="EMBL" id="RLJ70157.1"/>
    </source>
</evidence>
<dbReference type="PANTHER" id="PTHR11846:SF0">
    <property type="entry name" value="ADENYLOSUCCINATE SYNTHETASE"/>
    <property type="match status" value="1"/>
</dbReference>
<dbReference type="EMBL" id="RCCJ01000001">
    <property type="protein sequence ID" value="RLJ70157.1"/>
    <property type="molecule type" value="Genomic_DNA"/>
</dbReference>
<keyword evidence="4 8" id="KW-0547">Nucleotide-binding</keyword>
<dbReference type="EC" id="6.3.4.4" evidence="8 10"/>
<feature type="active site" description="Proton acceptor" evidence="8">
    <location>
        <position position="14"/>
    </location>
</feature>
<keyword evidence="7 8" id="KW-0342">GTP-binding</keyword>
<dbReference type="RefSeq" id="WP_121009319.1">
    <property type="nucleotide sequence ID" value="NZ_RCCJ01000001.1"/>
</dbReference>
<dbReference type="SMART" id="SM00788">
    <property type="entry name" value="Adenylsucc_synt"/>
    <property type="match status" value="1"/>
</dbReference>
<feature type="binding site" description="in other chain" evidence="8">
    <location>
        <position position="301"/>
    </location>
    <ligand>
        <name>IMP</name>
        <dbReference type="ChEBI" id="CHEBI:58053"/>
        <note>ligand shared between dimeric partners</note>
    </ligand>
</feature>
<evidence type="ECO:0000256" key="6">
    <source>
        <dbReference type="ARBA" id="ARBA00022842"/>
    </source>
</evidence>
<dbReference type="PROSITE" id="PS01266">
    <property type="entry name" value="ADENYLOSUCCIN_SYN_1"/>
    <property type="match status" value="1"/>
</dbReference>
<dbReference type="InterPro" id="IPR001114">
    <property type="entry name" value="Adenylosuccinate_synthetase"/>
</dbReference>
<dbReference type="Gene3D" id="3.90.170.10">
    <property type="entry name" value="Adenylosuccinate Synthetase, subunit A, domain 3"/>
    <property type="match status" value="1"/>
</dbReference>
<dbReference type="Proteomes" id="UP000267841">
    <property type="component" value="Unassembled WGS sequence"/>
</dbReference>
<dbReference type="FunFam" id="3.90.170.10:FF:000001">
    <property type="entry name" value="Adenylosuccinate synthetase"/>
    <property type="match status" value="1"/>
</dbReference>
<dbReference type="UniPathway" id="UPA00075">
    <property type="reaction ID" value="UER00335"/>
</dbReference>
<gene>
    <name evidence="8" type="primary">purA</name>
    <name evidence="11" type="ORF">BCF55_0421</name>
</gene>
<dbReference type="OrthoDB" id="9807553at2"/>
<dbReference type="HAMAP" id="MF_00011">
    <property type="entry name" value="Adenylosucc_synth"/>
    <property type="match status" value="1"/>
</dbReference>
<dbReference type="InterPro" id="IPR042111">
    <property type="entry name" value="Adenylosuccinate_synth_dom3"/>
</dbReference>
<feature type="binding site" description="in other chain" evidence="8">
    <location>
        <begin position="14"/>
        <end position="17"/>
    </location>
    <ligand>
        <name>IMP</name>
        <dbReference type="ChEBI" id="CHEBI:58053"/>
        <note>ligand shared between dimeric partners</note>
    </ligand>
</feature>
<feature type="binding site" description="in other chain" evidence="8">
    <location>
        <begin position="39"/>
        <end position="42"/>
    </location>
    <ligand>
        <name>IMP</name>
        <dbReference type="ChEBI" id="CHEBI:58053"/>
        <note>ligand shared between dimeric partners</note>
    </ligand>
</feature>
<evidence type="ECO:0000256" key="10">
    <source>
        <dbReference type="RuleBase" id="RU000520"/>
    </source>
</evidence>
<feature type="binding site" description="in other chain" evidence="8">
    <location>
        <position position="235"/>
    </location>
    <ligand>
        <name>IMP</name>
        <dbReference type="ChEBI" id="CHEBI:58053"/>
        <note>ligand shared between dimeric partners</note>
    </ligand>
</feature>
<dbReference type="PANTHER" id="PTHR11846">
    <property type="entry name" value="ADENYLOSUCCINATE SYNTHETASE"/>
    <property type="match status" value="1"/>
</dbReference>
<dbReference type="SUPFAM" id="SSF52540">
    <property type="entry name" value="P-loop containing nucleoside triphosphate hydrolases"/>
    <property type="match status" value="1"/>
</dbReference>
<evidence type="ECO:0000256" key="4">
    <source>
        <dbReference type="ARBA" id="ARBA00022741"/>
    </source>
</evidence>
<dbReference type="InterPro" id="IPR033128">
    <property type="entry name" value="Adenylosuccin_syn_Lys_AS"/>
</dbReference>
<dbReference type="InterPro" id="IPR018220">
    <property type="entry name" value="Adenylosuccin_syn_GTP-bd"/>
</dbReference>
<feature type="binding site" description="in other chain" evidence="8">
    <location>
        <position position="127"/>
    </location>
    <ligand>
        <name>IMP</name>
        <dbReference type="ChEBI" id="CHEBI:58053"/>
        <note>ligand shared between dimeric partners</note>
    </ligand>
</feature>
<feature type="binding site" evidence="8">
    <location>
        <position position="41"/>
    </location>
    <ligand>
        <name>Mg(2+)</name>
        <dbReference type="ChEBI" id="CHEBI:18420"/>
    </ligand>
</feature>
<evidence type="ECO:0000256" key="7">
    <source>
        <dbReference type="ARBA" id="ARBA00023134"/>
    </source>
</evidence>
<feature type="binding site" evidence="8">
    <location>
        <begin position="297"/>
        <end position="303"/>
    </location>
    <ligand>
        <name>substrate</name>
    </ligand>
</feature>
<evidence type="ECO:0000256" key="5">
    <source>
        <dbReference type="ARBA" id="ARBA00022755"/>
    </source>
</evidence>
<dbReference type="GO" id="GO:0000287">
    <property type="term" value="F:magnesium ion binding"/>
    <property type="evidence" value="ECO:0007669"/>
    <property type="project" value="UniProtKB-UniRule"/>
</dbReference>
<dbReference type="InterPro" id="IPR027417">
    <property type="entry name" value="P-loop_NTPase"/>
</dbReference>
<dbReference type="Pfam" id="PF00709">
    <property type="entry name" value="Adenylsucc_synt"/>
    <property type="match status" value="1"/>
</dbReference>
<feature type="binding site" evidence="8">
    <location>
        <position position="14"/>
    </location>
    <ligand>
        <name>Mg(2+)</name>
        <dbReference type="ChEBI" id="CHEBI:18420"/>
    </ligand>
</feature>